<protein>
    <submittedName>
        <fullName evidence="1">Uncharacterized protein</fullName>
    </submittedName>
</protein>
<organism evidence="1 2">
    <name type="scientific">Cavenderia fasciculata</name>
    <name type="common">Slime mold</name>
    <name type="synonym">Dictyostelium fasciculatum</name>
    <dbReference type="NCBI Taxonomy" id="261658"/>
    <lineage>
        <taxon>Eukaryota</taxon>
        <taxon>Amoebozoa</taxon>
        <taxon>Evosea</taxon>
        <taxon>Eumycetozoa</taxon>
        <taxon>Dictyostelia</taxon>
        <taxon>Acytosteliales</taxon>
        <taxon>Cavenderiaceae</taxon>
        <taxon>Cavenderia</taxon>
    </lineage>
</organism>
<dbReference type="Proteomes" id="UP000007797">
    <property type="component" value="Unassembled WGS sequence"/>
</dbReference>
<evidence type="ECO:0000313" key="1">
    <source>
        <dbReference type="EMBL" id="EGG16952.1"/>
    </source>
</evidence>
<dbReference type="GeneID" id="14869742"/>
<evidence type="ECO:0000313" key="2">
    <source>
        <dbReference type="Proteomes" id="UP000007797"/>
    </source>
</evidence>
<reference evidence="2" key="1">
    <citation type="journal article" date="2011" name="Genome Res.">
        <title>Phylogeny-wide analysis of social amoeba genomes highlights ancient origins for complex intercellular communication.</title>
        <authorList>
            <person name="Heidel A.J."/>
            <person name="Lawal H.M."/>
            <person name="Felder M."/>
            <person name="Schilde C."/>
            <person name="Helps N.R."/>
            <person name="Tunggal B."/>
            <person name="Rivero F."/>
            <person name="John U."/>
            <person name="Schleicher M."/>
            <person name="Eichinger L."/>
            <person name="Platzer M."/>
            <person name="Noegel A.A."/>
            <person name="Schaap P."/>
            <person name="Gloeckner G."/>
        </authorList>
    </citation>
    <scope>NUCLEOTIDE SEQUENCE [LARGE SCALE GENOMIC DNA]</scope>
    <source>
        <strain evidence="2">SH3</strain>
    </source>
</reference>
<sequence>MTAITIIVNSATDATTATNIVGHCSEEVSVHSYGKWESSSRMSALNTGSSSTD</sequence>
<dbReference type="RefSeq" id="XP_004355426.1">
    <property type="nucleotide sequence ID" value="XM_004355374.1"/>
</dbReference>
<dbReference type="EMBL" id="GL883021">
    <property type="protein sequence ID" value="EGG16952.1"/>
    <property type="molecule type" value="Genomic_DNA"/>
</dbReference>
<proteinExistence type="predicted"/>
<keyword evidence="2" id="KW-1185">Reference proteome</keyword>
<name>F4Q438_CACFS</name>
<dbReference type="AlphaFoldDB" id="F4Q438"/>
<accession>F4Q438</accession>
<dbReference type="KEGG" id="dfa:DFA_07933"/>
<gene>
    <name evidence="1" type="ORF">DFA_07933</name>
</gene>